<organism evidence="3 4">
    <name type="scientific">Streptomyces rubrogriseus</name>
    <dbReference type="NCBI Taxonomy" id="194673"/>
    <lineage>
        <taxon>Bacteria</taxon>
        <taxon>Bacillati</taxon>
        <taxon>Actinomycetota</taxon>
        <taxon>Actinomycetes</taxon>
        <taxon>Kitasatosporales</taxon>
        <taxon>Streptomycetaceae</taxon>
        <taxon>Streptomyces</taxon>
        <taxon>Streptomyces violaceoruber group</taxon>
    </lineage>
</organism>
<proteinExistence type="predicted"/>
<evidence type="ECO:0000256" key="1">
    <source>
        <dbReference type="SAM" id="MobiDB-lite"/>
    </source>
</evidence>
<dbReference type="Pfam" id="PF01471">
    <property type="entry name" value="PG_binding_1"/>
    <property type="match status" value="1"/>
</dbReference>
<comment type="caution">
    <text evidence="3">The sequence shown here is derived from an EMBL/GenBank/DDBJ whole genome shotgun (WGS) entry which is preliminary data.</text>
</comment>
<protein>
    <submittedName>
        <fullName evidence="3">Peptidoglycan-binding domain-containing protein</fullName>
    </submittedName>
</protein>
<evidence type="ECO:0000313" key="3">
    <source>
        <dbReference type="EMBL" id="MCZ4637444.1"/>
    </source>
</evidence>
<dbReference type="InterPro" id="IPR036366">
    <property type="entry name" value="PGBDSf"/>
</dbReference>
<dbReference type="InterPro" id="IPR002477">
    <property type="entry name" value="Peptidoglycan-bd-like"/>
</dbReference>
<dbReference type="RefSeq" id="WP_265697435.1">
    <property type="nucleotide sequence ID" value="NZ_JAPWHU010000347.1"/>
</dbReference>
<dbReference type="Proteomes" id="UP001301132">
    <property type="component" value="Unassembled WGS sequence"/>
</dbReference>
<dbReference type="InterPro" id="IPR036365">
    <property type="entry name" value="PGBD-like_sf"/>
</dbReference>
<name>A0ABT4P8H5_9ACTN</name>
<sequence>MAEGLLSLSDIDGRFGPDAASATRKWQSRYGPTADGWAGDATWSKADDRMYGDGFERAEAAIRNGREGSVGFIRGNSDDPGDSADGGAYEQADAPGDRLLVTGSR</sequence>
<feature type="region of interest" description="Disordered" evidence="1">
    <location>
        <begin position="16"/>
        <end position="37"/>
    </location>
</feature>
<gene>
    <name evidence="3" type="ORF">O3S69_25740</name>
</gene>
<dbReference type="Gene3D" id="1.10.101.10">
    <property type="entry name" value="PGBD-like superfamily/PGBD"/>
    <property type="match status" value="1"/>
</dbReference>
<reference evidence="3 4" key="1">
    <citation type="submission" date="2022-12" db="EMBL/GenBank/DDBJ databases">
        <authorList>
            <person name="Abashina T."/>
            <person name="Solyanikova I."/>
            <person name="Delegan Y."/>
        </authorList>
    </citation>
    <scope>NUCLEOTIDE SEQUENCE [LARGE SCALE GENOMIC DNA]</scope>
    <source>
        <strain evidence="3 4">IPS92ro</strain>
    </source>
</reference>
<keyword evidence="4" id="KW-1185">Reference proteome</keyword>
<feature type="region of interest" description="Disordered" evidence="1">
    <location>
        <begin position="66"/>
        <end position="105"/>
    </location>
</feature>
<feature type="domain" description="Peptidoglycan binding-like" evidence="2">
    <location>
        <begin position="9"/>
        <end position="44"/>
    </location>
</feature>
<dbReference type="SUPFAM" id="SSF47090">
    <property type="entry name" value="PGBD-like"/>
    <property type="match status" value="1"/>
</dbReference>
<evidence type="ECO:0000313" key="4">
    <source>
        <dbReference type="Proteomes" id="UP001301132"/>
    </source>
</evidence>
<accession>A0ABT4P8H5</accession>
<evidence type="ECO:0000259" key="2">
    <source>
        <dbReference type="Pfam" id="PF01471"/>
    </source>
</evidence>
<dbReference type="EMBL" id="JAPWHU010000347">
    <property type="protein sequence ID" value="MCZ4637444.1"/>
    <property type="molecule type" value="Genomic_DNA"/>
</dbReference>